<evidence type="ECO:0000256" key="1">
    <source>
        <dbReference type="SAM" id="MobiDB-lite"/>
    </source>
</evidence>
<reference evidence="2" key="1">
    <citation type="journal article" date="2023" name="Science">
        <title>Genome structures resolve the early diversification of teleost fishes.</title>
        <authorList>
            <person name="Parey E."/>
            <person name="Louis A."/>
            <person name="Montfort J."/>
            <person name="Bouchez O."/>
            <person name="Roques C."/>
            <person name="Iampietro C."/>
            <person name="Lluch J."/>
            <person name="Castinel A."/>
            <person name="Donnadieu C."/>
            <person name="Desvignes T."/>
            <person name="Floi Bucao C."/>
            <person name="Jouanno E."/>
            <person name="Wen M."/>
            <person name="Mejri S."/>
            <person name="Dirks R."/>
            <person name="Jansen H."/>
            <person name="Henkel C."/>
            <person name="Chen W.J."/>
            <person name="Zahm M."/>
            <person name="Cabau C."/>
            <person name="Klopp C."/>
            <person name="Thompson A.W."/>
            <person name="Robinson-Rechavi M."/>
            <person name="Braasch I."/>
            <person name="Lecointre G."/>
            <person name="Bobe J."/>
            <person name="Postlethwait J.H."/>
            <person name="Berthelot C."/>
            <person name="Roest Crollius H."/>
            <person name="Guiguen Y."/>
        </authorList>
    </citation>
    <scope>NUCLEOTIDE SEQUENCE</scope>
    <source>
        <strain evidence="2">NC1722</strain>
    </source>
</reference>
<dbReference type="Proteomes" id="UP001221898">
    <property type="component" value="Unassembled WGS sequence"/>
</dbReference>
<comment type="caution">
    <text evidence="2">The sequence shown here is derived from an EMBL/GenBank/DDBJ whole genome shotgun (WGS) entry which is preliminary data.</text>
</comment>
<feature type="region of interest" description="Disordered" evidence="1">
    <location>
        <begin position="79"/>
        <end position="106"/>
    </location>
</feature>
<keyword evidence="3" id="KW-1185">Reference proteome</keyword>
<dbReference type="AlphaFoldDB" id="A0AAD7WNW9"/>
<proteinExistence type="predicted"/>
<dbReference type="EMBL" id="JAINUG010000057">
    <property type="protein sequence ID" value="KAJ8403620.1"/>
    <property type="molecule type" value="Genomic_DNA"/>
</dbReference>
<accession>A0AAD7WNW9</accession>
<evidence type="ECO:0000313" key="2">
    <source>
        <dbReference type="EMBL" id="KAJ8403620.1"/>
    </source>
</evidence>
<name>A0AAD7WNW9_9TELE</name>
<protein>
    <submittedName>
        <fullName evidence="2">Uncharacterized protein</fullName>
    </submittedName>
</protein>
<evidence type="ECO:0000313" key="3">
    <source>
        <dbReference type="Proteomes" id="UP001221898"/>
    </source>
</evidence>
<organism evidence="2 3">
    <name type="scientific">Aldrovandia affinis</name>
    <dbReference type="NCBI Taxonomy" id="143900"/>
    <lineage>
        <taxon>Eukaryota</taxon>
        <taxon>Metazoa</taxon>
        <taxon>Chordata</taxon>
        <taxon>Craniata</taxon>
        <taxon>Vertebrata</taxon>
        <taxon>Euteleostomi</taxon>
        <taxon>Actinopterygii</taxon>
        <taxon>Neopterygii</taxon>
        <taxon>Teleostei</taxon>
        <taxon>Notacanthiformes</taxon>
        <taxon>Halosauridae</taxon>
        <taxon>Aldrovandia</taxon>
    </lineage>
</organism>
<gene>
    <name evidence="2" type="ORF">AAFF_G00349460</name>
</gene>
<sequence length="118" mass="13245">MRSLKADEAGRWRVLDCRAQGFPRCVAQMSRGDLTGPAAEDSCPGCEWRAAVNSALTNQIALVCSSPRRLWSYHHCEHDSSESQGHKHKPPEPLGKEHFTGEDLTKRREKHVPCLLLI</sequence>